<dbReference type="AlphaFoldDB" id="D3E4P8"/>
<keyword evidence="2" id="KW-1185">Reference proteome</keyword>
<proteinExistence type="predicted"/>
<dbReference type="KEGG" id="mru:mru_1592"/>
<name>D3E4P8_METRM</name>
<dbReference type="PATRIC" id="fig|634498.28.peg.1594"/>
<accession>D3E4P8</accession>
<gene>
    <name evidence="1" type="ordered locus">mru_1592</name>
</gene>
<sequence>MYRYENDRLASHEIDPTTPSKYVYWNAKRLLEVLKEVEATKKQNQDK</sequence>
<dbReference type="HOGENOM" id="CLU_3163183_0_0_2"/>
<organism evidence="1 2">
    <name type="scientific">Methanobrevibacter ruminantium (strain ATCC 35063 / DSM 1093 / JCM 13430 / OCM 146 / M1)</name>
    <name type="common">Methanobacterium ruminantium</name>
    <dbReference type="NCBI Taxonomy" id="634498"/>
    <lineage>
        <taxon>Archaea</taxon>
        <taxon>Methanobacteriati</taxon>
        <taxon>Methanobacteriota</taxon>
        <taxon>Methanomada group</taxon>
        <taxon>Methanobacteria</taxon>
        <taxon>Methanobacteriales</taxon>
        <taxon>Methanobacteriaceae</taxon>
        <taxon>Methanobrevibacter</taxon>
    </lineage>
</organism>
<dbReference type="Proteomes" id="UP000008680">
    <property type="component" value="Chromosome"/>
</dbReference>
<dbReference type="EMBL" id="CP001719">
    <property type="protein sequence ID" value="ADC47442.1"/>
    <property type="molecule type" value="Genomic_DNA"/>
</dbReference>
<protein>
    <submittedName>
        <fullName evidence="1">Uncharacterized protein</fullName>
    </submittedName>
</protein>
<reference evidence="1 2" key="1">
    <citation type="journal article" date="2010" name="PLoS ONE">
        <title>The genome sequence of the rumen methanogen Methanobrevibacter ruminantium reveals new possibilities for controlling ruminant methane emissions.</title>
        <authorList>
            <person name="Leahy S.C."/>
            <person name="Kelly W.J."/>
            <person name="Altermann E."/>
            <person name="Ronimus R.S."/>
            <person name="Yeoman C.J."/>
            <person name="Pacheco D.M."/>
            <person name="Li D."/>
            <person name="Kong Z."/>
            <person name="McTavish S."/>
            <person name="Sang C."/>
            <person name="Lambie S.C."/>
            <person name="Janssen P.H."/>
            <person name="Dey D."/>
            <person name="Attwood G.T."/>
        </authorList>
    </citation>
    <scope>NUCLEOTIDE SEQUENCE [LARGE SCALE GENOMIC DNA]</scope>
    <source>
        <strain evidence="2">ATCC 35063 / DSM 1093 / JCM 13430 / OCM 146 / M1</strain>
    </source>
</reference>
<evidence type="ECO:0000313" key="2">
    <source>
        <dbReference type="Proteomes" id="UP000008680"/>
    </source>
</evidence>
<evidence type="ECO:0000313" key="1">
    <source>
        <dbReference type="EMBL" id="ADC47442.1"/>
    </source>
</evidence>